<evidence type="ECO:0000259" key="1">
    <source>
        <dbReference type="Pfam" id="PF01872"/>
    </source>
</evidence>
<keyword evidence="3" id="KW-1185">Reference proteome</keyword>
<dbReference type="InterPro" id="IPR002734">
    <property type="entry name" value="RibDG_C"/>
</dbReference>
<dbReference type="EMBL" id="JBCEWA010000009">
    <property type="protein sequence ID" value="MEL5989142.1"/>
    <property type="molecule type" value="Genomic_DNA"/>
</dbReference>
<dbReference type="InterPro" id="IPR024072">
    <property type="entry name" value="DHFR-like_dom_sf"/>
</dbReference>
<accession>A0ABU9LMC4</accession>
<reference evidence="2 3" key="1">
    <citation type="submission" date="2024-04" db="EMBL/GenBank/DDBJ databases">
        <authorList>
            <person name="Wu Y.S."/>
            <person name="Zhang L."/>
        </authorList>
    </citation>
    <scope>NUCLEOTIDE SEQUENCE [LARGE SCALE GENOMIC DNA]</scope>
    <source>
        <strain evidence="2 3">KG-01</strain>
    </source>
</reference>
<dbReference type="InterPro" id="IPR050765">
    <property type="entry name" value="Riboflavin_Biosynth_HTPR"/>
</dbReference>
<dbReference type="Gene3D" id="3.40.430.10">
    <property type="entry name" value="Dihydrofolate Reductase, subunit A"/>
    <property type="match status" value="1"/>
</dbReference>
<feature type="domain" description="Bacterial bifunctional deaminase-reductase C-terminal" evidence="1">
    <location>
        <begin position="4"/>
        <end position="166"/>
    </location>
</feature>
<dbReference type="RefSeq" id="WP_087680072.1">
    <property type="nucleotide sequence ID" value="NZ_JAMWHJ010000002.1"/>
</dbReference>
<protein>
    <submittedName>
        <fullName evidence="2">Dihydrofolate reductase family protein</fullName>
    </submittedName>
</protein>
<name>A0ABU9LMC4_9BACL</name>
<dbReference type="PANTHER" id="PTHR38011:SF11">
    <property type="entry name" value="2,5-DIAMINO-6-RIBOSYLAMINO-4(3H)-PYRIMIDINONE 5'-PHOSPHATE REDUCTASE"/>
    <property type="match status" value="1"/>
</dbReference>
<dbReference type="PANTHER" id="PTHR38011">
    <property type="entry name" value="DIHYDROFOLATE REDUCTASE FAMILY PROTEIN (AFU_ORTHOLOGUE AFUA_8G06820)"/>
    <property type="match status" value="1"/>
</dbReference>
<gene>
    <name evidence="2" type="ORF">AAF454_12075</name>
</gene>
<proteinExistence type="predicted"/>
<dbReference type="SUPFAM" id="SSF53597">
    <property type="entry name" value="Dihydrofolate reductase-like"/>
    <property type="match status" value="1"/>
</dbReference>
<dbReference type="Proteomes" id="UP001398420">
    <property type="component" value="Unassembled WGS sequence"/>
</dbReference>
<dbReference type="Pfam" id="PF01872">
    <property type="entry name" value="RibD_C"/>
    <property type="match status" value="1"/>
</dbReference>
<comment type="caution">
    <text evidence="2">The sequence shown here is derived from an EMBL/GenBank/DDBJ whole genome shotgun (WGS) entry which is preliminary data.</text>
</comment>
<evidence type="ECO:0000313" key="2">
    <source>
        <dbReference type="EMBL" id="MEL5989142.1"/>
    </source>
</evidence>
<organism evidence="2 3">
    <name type="scientific">Kurthia gibsonii</name>
    <dbReference type="NCBI Taxonomy" id="33946"/>
    <lineage>
        <taxon>Bacteria</taxon>
        <taxon>Bacillati</taxon>
        <taxon>Bacillota</taxon>
        <taxon>Bacilli</taxon>
        <taxon>Bacillales</taxon>
        <taxon>Caryophanaceae</taxon>
        <taxon>Kurthia</taxon>
    </lineage>
</organism>
<evidence type="ECO:0000313" key="3">
    <source>
        <dbReference type="Proteomes" id="UP001398420"/>
    </source>
</evidence>
<sequence>MENRKVRLFIASSLDGYIATKEESLDWLEQVEGKGDNGYSQFYETVDTVILGKKTFDWLISQRLSEWPYAEKQCYVYTHQQLQDMQDIHFTKEPVASLIHTLRQQPGQDIWVVGGGELIYSFLEQHLIDEIIVTMAPILLGEGIPLFKPGFSPVELTLQQTKTYGQFVELHYIVKKYKKRAL</sequence>